<gene>
    <name evidence="3" type="ORF">JCM21738_5261</name>
</gene>
<dbReference type="RefSeq" id="WP_023613461.1">
    <property type="nucleotide sequence ID" value="NZ_BAUW01000135.1"/>
</dbReference>
<comment type="caution">
    <text evidence="3">The sequence shown here is derived from an EMBL/GenBank/DDBJ whole genome shotgun (WGS) entry which is preliminary data.</text>
</comment>
<dbReference type="InterPro" id="IPR007527">
    <property type="entry name" value="Znf_SWIM"/>
</dbReference>
<sequence length="536" mass="62653">MNIADFESFLETVILERGHKLLKKGAVKNLQHLEENRVLASVHGSQTYSVEIFLEGDGVIKQASCSCPYDWSETCKHQAAVFFALREGAAVENQDVESSEKNLMHLLKQESKEELISIILQFARSHEEVERQLLLRYASPEDEITTAKALIRDYIKGAKSSGFIHWRRMDEAMQGAYMVLDNAEKKSERGNYVQAVKLALEIMPPIVSMTQYADDSGGEITIVTRNTMKVIKNAVEMGLDELSPDEQKEIFKAVQKEAKNKRYNGWDEWRFNLLDAIIPLGKEPKLRATLEKELDKLLENTPQNEWSRRHTEQSIKELQLSLLEVSGAEDSTIDGFIEENLRHDKFREKAIERSLERNEYEKAEQLCIDGEKQDTSYAGLIYKWKDYRYQVYEQQGDFERQRRLAHELVTRYYEYKDYERLKNLFSPEEWQEVFEKLLFELESGHSRGLYLTIITEEKLEDRILKYATAKPSSIVELYPYLIDHHLSEVNNLFVDMIMYDAEKASERRLYKQVCKDIRKYKKSASALFSPDKRWRA</sequence>
<keyword evidence="1" id="KW-0863">Zinc-finger</keyword>
<accession>W4RVM2</accession>
<proteinExistence type="predicted"/>
<dbReference type="GO" id="GO:0008270">
    <property type="term" value="F:zinc ion binding"/>
    <property type="evidence" value="ECO:0007669"/>
    <property type="project" value="UniProtKB-KW"/>
</dbReference>
<evidence type="ECO:0000256" key="1">
    <source>
        <dbReference type="PROSITE-ProRule" id="PRU00325"/>
    </source>
</evidence>
<dbReference type="PROSITE" id="PS50966">
    <property type="entry name" value="ZF_SWIM"/>
    <property type="match status" value="1"/>
</dbReference>
<organism evidence="3 4">
    <name type="scientific">Mesobacillus boroniphilus JCM 21738</name>
    <dbReference type="NCBI Taxonomy" id="1294265"/>
    <lineage>
        <taxon>Bacteria</taxon>
        <taxon>Bacillati</taxon>
        <taxon>Bacillota</taxon>
        <taxon>Bacilli</taxon>
        <taxon>Bacillales</taxon>
        <taxon>Bacillaceae</taxon>
        <taxon>Mesobacillus</taxon>
    </lineage>
</organism>
<evidence type="ECO:0000313" key="4">
    <source>
        <dbReference type="Proteomes" id="UP000018949"/>
    </source>
</evidence>
<name>W4RVM2_9BACI</name>
<feature type="domain" description="SWIM-type" evidence="2">
    <location>
        <begin position="48"/>
        <end position="86"/>
    </location>
</feature>
<keyword evidence="1" id="KW-0479">Metal-binding</keyword>
<evidence type="ECO:0000313" key="3">
    <source>
        <dbReference type="EMBL" id="GAE48177.1"/>
    </source>
</evidence>
<evidence type="ECO:0000259" key="2">
    <source>
        <dbReference type="PROSITE" id="PS50966"/>
    </source>
</evidence>
<dbReference type="eggNOG" id="COG4715">
    <property type="taxonomic scope" value="Bacteria"/>
</dbReference>
<reference evidence="3 4" key="1">
    <citation type="submission" date="2013-12" db="EMBL/GenBank/DDBJ databases">
        <title>NBRP : Genome information of microbial organism related human and environment.</title>
        <authorList>
            <person name="Hattori M."/>
            <person name="Oshima K."/>
            <person name="Inaba H."/>
            <person name="Suda W."/>
            <person name="Sakamoto M."/>
            <person name="Iino T."/>
            <person name="Kitahara M."/>
            <person name="Oshida Y."/>
            <person name="Iida T."/>
            <person name="Kudo T."/>
            <person name="Itoh T."/>
            <person name="Ahmed I."/>
            <person name="Ohkuma M."/>
        </authorList>
    </citation>
    <scope>NUCLEOTIDE SEQUENCE [LARGE SCALE GENOMIC DNA]</scope>
    <source>
        <strain evidence="3 4">JCM 21738</strain>
    </source>
</reference>
<dbReference type="EMBL" id="BAUW01000135">
    <property type="protein sequence ID" value="GAE48177.1"/>
    <property type="molecule type" value="Genomic_DNA"/>
</dbReference>
<protein>
    <recommendedName>
        <fullName evidence="2">SWIM-type domain-containing protein</fullName>
    </recommendedName>
</protein>
<dbReference type="AlphaFoldDB" id="W4RVM2"/>
<keyword evidence="4" id="KW-1185">Reference proteome</keyword>
<dbReference type="Proteomes" id="UP000018949">
    <property type="component" value="Unassembled WGS sequence"/>
</dbReference>
<keyword evidence="1" id="KW-0862">Zinc</keyword>